<protein>
    <recommendedName>
        <fullName evidence="5">DUF721 domain-containing protein</fullName>
    </recommendedName>
</protein>
<dbReference type="EMBL" id="FAOP01000004">
    <property type="protein sequence ID" value="CUU03788.1"/>
    <property type="molecule type" value="Genomic_DNA"/>
</dbReference>
<reference evidence="1 4" key="2">
    <citation type="submission" date="2015-11" db="EMBL/GenBank/DDBJ databases">
        <authorList>
            <person name="Varghese N."/>
        </authorList>
    </citation>
    <scope>NUCLEOTIDE SEQUENCE [LARGE SCALE GENOMIC DNA]</scope>
    <source>
        <strain evidence="1 4">JGI-8</strain>
    </source>
</reference>
<reference evidence="2 3" key="1">
    <citation type="submission" date="2015-11" db="EMBL/GenBank/DDBJ databases">
        <authorList>
            <person name="Zhang Y."/>
            <person name="Guo Z."/>
        </authorList>
    </citation>
    <scope>NUCLEOTIDE SEQUENCE [LARGE SCALE GENOMIC DNA]</scope>
    <source>
        <strain evidence="2">JGI-4</strain>
    </source>
</reference>
<dbReference type="AlphaFoldDB" id="A0A0P1LZS3"/>
<dbReference type="Proteomes" id="UP000182011">
    <property type="component" value="Unassembled WGS sequence"/>
</dbReference>
<accession>A0A0P1MRX8</accession>
<accession>A0A0P1LE84</accession>
<dbReference type="EMBL" id="CZVI01000002">
    <property type="protein sequence ID" value="CUS79135.1"/>
    <property type="molecule type" value="Genomic_DNA"/>
</dbReference>
<accession>A0A0P1LLN0</accession>
<name>A0A0P1LZS3_9BACT</name>
<dbReference type="InterPro" id="IPR007922">
    <property type="entry name" value="DciA-like"/>
</dbReference>
<keyword evidence="4" id="KW-1185">Reference proteome</keyword>
<dbReference type="PANTHER" id="PTHR36456">
    <property type="entry name" value="UPF0232 PROTEIN SCO3875"/>
    <property type="match status" value="1"/>
</dbReference>
<evidence type="ECO:0000313" key="3">
    <source>
        <dbReference type="Proteomes" id="UP000182011"/>
    </source>
</evidence>
<evidence type="ECO:0000313" key="1">
    <source>
        <dbReference type="EMBL" id="CUS79135.1"/>
    </source>
</evidence>
<dbReference type="RefSeq" id="WP_075425981.1">
    <property type="nucleotide sequence ID" value="NZ_CZVI01000002.1"/>
</dbReference>
<accession>A0A0S4MXU3</accession>
<sequence length="105" mass="12164">MRRKGPVLLGAVLDEFLKNIGVERKVKEGMVLERWNEVVGPYIAKVSKADRIENGVLYVKVINPSWKHHLFMFRREIIKKLNDSLKLDVVREIVFIDSGADFLKT</sequence>
<accession>A0A0P1LZK2</accession>
<evidence type="ECO:0008006" key="5">
    <source>
        <dbReference type="Google" id="ProtNLM"/>
    </source>
</evidence>
<accession>A0A0P1MK80</accession>
<dbReference type="STRING" id="1633631.GCA_001442925_00847"/>
<evidence type="ECO:0000313" key="4">
    <source>
        <dbReference type="Proteomes" id="UP000182200"/>
    </source>
</evidence>
<dbReference type="Pfam" id="PF05258">
    <property type="entry name" value="DciA"/>
    <property type="match status" value="1"/>
</dbReference>
<accession>A0A0P1LZS3</accession>
<gene>
    <name evidence="2" type="ORF">JGI4_00848</name>
    <name evidence="1" type="ORF">JGI8_00283</name>
</gene>
<organism evidence="2 3">
    <name type="scientific">Candidatus Kryptonium thompsonii</name>
    <dbReference type="NCBI Taxonomy" id="1633631"/>
    <lineage>
        <taxon>Bacteria</taxon>
        <taxon>Pseudomonadati</taxon>
        <taxon>Candidatus Kryptoniota</taxon>
        <taxon>Candidatus Kryptonium</taxon>
    </lineage>
</organism>
<evidence type="ECO:0000313" key="2">
    <source>
        <dbReference type="EMBL" id="CUU03788.1"/>
    </source>
</evidence>
<proteinExistence type="predicted"/>
<dbReference type="OrthoDB" id="9796545at2"/>
<dbReference type="PANTHER" id="PTHR36456:SF1">
    <property type="entry name" value="UPF0232 PROTEIN SCO3875"/>
    <property type="match status" value="1"/>
</dbReference>
<dbReference type="Proteomes" id="UP000182200">
    <property type="component" value="Unassembled WGS sequence"/>
</dbReference>